<proteinExistence type="predicted"/>
<keyword evidence="2" id="KW-1185">Reference proteome</keyword>
<dbReference type="EMBL" id="VUJX02000005">
    <property type="protein sequence ID" value="KAL0936991.1"/>
    <property type="molecule type" value="Genomic_DNA"/>
</dbReference>
<accession>A0ACC3YYE4</accession>
<sequence>MSSALYRQAFRAAVGRTARPLSANRLISRSVATKQASPGASSNVREPISSDPESQTVNKARGLDSENSPDSASLAKPVSNPENDKIGLQEEPQPSQENMKNDPNAPAAQKRANVEKEGKKPLDPADKP</sequence>
<organism evidence="1 2">
    <name type="scientific">Colletotrichum truncatum</name>
    <name type="common">Anthracnose fungus</name>
    <name type="synonym">Colletotrichum capsici</name>
    <dbReference type="NCBI Taxonomy" id="5467"/>
    <lineage>
        <taxon>Eukaryota</taxon>
        <taxon>Fungi</taxon>
        <taxon>Dikarya</taxon>
        <taxon>Ascomycota</taxon>
        <taxon>Pezizomycotina</taxon>
        <taxon>Sordariomycetes</taxon>
        <taxon>Hypocreomycetidae</taxon>
        <taxon>Glomerellales</taxon>
        <taxon>Glomerellaceae</taxon>
        <taxon>Colletotrichum</taxon>
        <taxon>Colletotrichum truncatum species complex</taxon>
    </lineage>
</organism>
<gene>
    <name evidence="1" type="ORF">CTRU02_209207</name>
</gene>
<name>A0ACC3YYE4_COLTU</name>
<comment type="caution">
    <text evidence="1">The sequence shown here is derived from an EMBL/GenBank/DDBJ whole genome shotgun (WGS) entry which is preliminary data.</text>
</comment>
<dbReference type="Proteomes" id="UP000805649">
    <property type="component" value="Unassembled WGS sequence"/>
</dbReference>
<evidence type="ECO:0000313" key="2">
    <source>
        <dbReference type="Proteomes" id="UP000805649"/>
    </source>
</evidence>
<evidence type="ECO:0000313" key="1">
    <source>
        <dbReference type="EMBL" id="KAL0936991.1"/>
    </source>
</evidence>
<reference evidence="1 2" key="1">
    <citation type="journal article" date="2020" name="Phytopathology">
        <title>Genome Sequence Resources of Colletotrichum truncatum, C. plurivorum, C. musicola, and C. sojae: Four Species Pathogenic to Soybean (Glycine max).</title>
        <authorList>
            <person name="Rogerio F."/>
            <person name="Boufleur T.R."/>
            <person name="Ciampi-Guillardi M."/>
            <person name="Sukno S.A."/>
            <person name="Thon M.R."/>
            <person name="Massola Junior N.S."/>
            <person name="Baroncelli R."/>
        </authorList>
    </citation>
    <scope>NUCLEOTIDE SEQUENCE [LARGE SCALE GENOMIC DNA]</scope>
    <source>
        <strain evidence="1 2">CMES1059</strain>
    </source>
</reference>
<protein>
    <submittedName>
        <fullName evidence="1">Uncharacterized protein</fullName>
    </submittedName>
</protein>